<reference evidence="2" key="1">
    <citation type="submission" date="2025-08" db="UniProtKB">
        <authorList>
            <consortium name="RefSeq"/>
        </authorList>
    </citation>
    <scope>IDENTIFICATION</scope>
    <source>
        <tissue evidence="2">Adult</tissue>
    </source>
</reference>
<dbReference type="RefSeq" id="XP_049316679.1">
    <property type="nucleotide sequence ID" value="XM_049460722.1"/>
</dbReference>
<accession>A0ABM3K5C0</accession>
<sequence>MHDLFLGVCKYNFSKILHYFVYEKKFFCLETLNYRKQMFQYGDTEIGNISPPIQKHHIQNASFKMNARQMKTFSHLILLMVGDLIDRDDLVNKFLILFVRLIDLLLLSNYNDTILNDLQLLIEEHNFTYQKLFKEHLKPKFHNLVHYPTIIKKLGPIKLLWTFRFEAEHQLYKQYAQSITSRTNVPLTLAIKSSLRFANCVLKNNFFQPEYSFTNIEEIKMGCNEHLSSINLNFSLYKRTNEIMFRGVKFKIGHIVTVTINENINIYEVLDFIIKENNVEIVGKKWTHLNFSERFQSYLMGPVIEIYDVINLTTLDGPPIHFYLLNNGLKVLRQKKYW</sequence>
<dbReference type="Proteomes" id="UP001652620">
    <property type="component" value="Chromosome 6"/>
</dbReference>
<name>A0ABM3K5C0_BACDO</name>
<keyword evidence="1" id="KW-1185">Reference proteome</keyword>
<gene>
    <name evidence="2" type="primary">LOC125779384</name>
</gene>
<evidence type="ECO:0000313" key="1">
    <source>
        <dbReference type="Proteomes" id="UP001652620"/>
    </source>
</evidence>
<organism evidence="1 2">
    <name type="scientific">Bactrocera dorsalis</name>
    <name type="common">Oriental fruit fly</name>
    <name type="synonym">Dacus dorsalis</name>
    <dbReference type="NCBI Taxonomy" id="27457"/>
    <lineage>
        <taxon>Eukaryota</taxon>
        <taxon>Metazoa</taxon>
        <taxon>Ecdysozoa</taxon>
        <taxon>Arthropoda</taxon>
        <taxon>Hexapoda</taxon>
        <taxon>Insecta</taxon>
        <taxon>Pterygota</taxon>
        <taxon>Neoptera</taxon>
        <taxon>Endopterygota</taxon>
        <taxon>Diptera</taxon>
        <taxon>Brachycera</taxon>
        <taxon>Muscomorpha</taxon>
        <taxon>Tephritoidea</taxon>
        <taxon>Tephritidae</taxon>
        <taxon>Bactrocera</taxon>
        <taxon>Bactrocera</taxon>
    </lineage>
</organism>
<evidence type="ECO:0000313" key="2">
    <source>
        <dbReference type="RefSeq" id="XP_049316679.1"/>
    </source>
</evidence>
<proteinExistence type="predicted"/>
<protein>
    <submittedName>
        <fullName evidence="2">Uncharacterized protein LOC125779384</fullName>
    </submittedName>
</protein>
<dbReference type="GeneID" id="125779384"/>